<reference evidence="2 3" key="1">
    <citation type="submission" date="2023-07" db="EMBL/GenBank/DDBJ databases">
        <title>Sequencing the genomes of 1000 actinobacteria strains.</title>
        <authorList>
            <person name="Klenk H.-P."/>
        </authorList>
    </citation>
    <scope>NUCLEOTIDE SEQUENCE [LARGE SCALE GENOMIC DNA]</scope>
    <source>
        <strain evidence="2 3">DSM 44724</strain>
    </source>
</reference>
<dbReference type="Proteomes" id="UP001183604">
    <property type="component" value="Unassembled WGS sequence"/>
</dbReference>
<evidence type="ECO:0000256" key="1">
    <source>
        <dbReference type="SAM" id="MobiDB-lite"/>
    </source>
</evidence>
<dbReference type="EMBL" id="JAVDYD010000001">
    <property type="protein sequence ID" value="MDR7337234.1"/>
    <property type="molecule type" value="Genomic_DNA"/>
</dbReference>
<evidence type="ECO:0000313" key="3">
    <source>
        <dbReference type="Proteomes" id="UP001183604"/>
    </source>
</evidence>
<feature type="compositionally biased region" description="Low complexity" evidence="1">
    <location>
        <begin position="1"/>
        <end position="14"/>
    </location>
</feature>
<name>A0ABU2AJ40_9ACTN</name>
<feature type="region of interest" description="Disordered" evidence="1">
    <location>
        <begin position="1"/>
        <end position="48"/>
    </location>
</feature>
<proteinExistence type="predicted"/>
<protein>
    <submittedName>
        <fullName evidence="2">Uncharacterized protein</fullName>
    </submittedName>
</protein>
<comment type="caution">
    <text evidence="2">The sequence shown here is derived from an EMBL/GenBank/DDBJ whole genome shotgun (WGS) entry which is preliminary data.</text>
</comment>
<gene>
    <name evidence="2" type="ORF">J2S69_000953</name>
</gene>
<sequence>MSRSSAITRSRAASGVPPGDFAGSVTASMPDQRASSPASARMSSASPR</sequence>
<evidence type="ECO:0000313" key="2">
    <source>
        <dbReference type="EMBL" id="MDR7337234.1"/>
    </source>
</evidence>
<organism evidence="2 3">
    <name type="scientific">Glycomyces lechevalierae</name>
    <dbReference type="NCBI Taxonomy" id="256034"/>
    <lineage>
        <taxon>Bacteria</taxon>
        <taxon>Bacillati</taxon>
        <taxon>Actinomycetota</taxon>
        <taxon>Actinomycetes</taxon>
        <taxon>Glycomycetales</taxon>
        <taxon>Glycomycetaceae</taxon>
        <taxon>Glycomyces</taxon>
    </lineage>
</organism>
<accession>A0ABU2AJ40</accession>
<feature type="compositionally biased region" description="Low complexity" evidence="1">
    <location>
        <begin position="33"/>
        <end position="48"/>
    </location>
</feature>
<keyword evidence="3" id="KW-1185">Reference proteome</keyword>